<name>A0A7G2CPR9_9TRYP</name>
<dbReference type="EMBL" id="LR877163">
    <property type="protein sequence ID" value="CAD2221097.1"/>
    <property type="molecule type" value="Genomic_DNA"/>
</dbReference>
<accession>A0A7G2CPR9</accession>
<evidence type="ECO:0000313" key="2">
    <source>
        <dbReference type="Proteomes" id="UP000515908"/>
    </source>
</evidence>
<dbReference type="AlphaFoldDB" id="A0A7G2CPR9"/>
<protein>
    <submittedName>
        <fullName evidence="1">Uncharacterized protein</fullName>
    </submittedName>
</protein>
<dbReference type="VEuPathDB" id="TriTrypDB:ADEAN_000862800"/>
<proteinExistence type="predicted"/>
<evidence type="ECO:0000313" key="1">
    <source>
        <dbReference type="EMBL" id="CAD2221097.1"/>
    </source>
</evidence>
<organism evidence="1 2">
    <name type="scientific">Angomonas deanei</name>
    <dbReference type="NCBI Taxonomy" id="59799"/>
    <lineage>
        <taxon>Eukaryota</taxon>
        <taxon>Discoba</taxon>
        <taxon>Euglenozoa</taxon>
        <taxon>Kinetoplastea</taxon>
        <taxon>Metakinetoplastina</taxon>
        <taxon>Trypanosomatida</taxon>
        <taxon>Trypanosomatidae</taxon>
        <taxon>Strigomonadinae</taxon>
        <taxon>Angomonas</taxon>
    </lineage>
</organism>
<reference evidence="1 2" key="1">
    <citation type="submission" date="2020-08" db="EMBL/GenBank/DDBJ databases">
        <authorList>
            <person name="Newling K."/>
            <person name="Davey J."/>
            <person name="Forrester S."/>
        </authorList>
    </citation>
    <scope>NUCLEOTIDE SEQUENCE [LARGE SCALE GENOMIC DNA]</scope>
    <source>
        <strain evidence="2">Crithidia deanei Carvalho (ATCC PRA-265)</strain>
    </source>
</reference>
<sequence>MLEGKELQLPNMSASDPLMSRIESLRMFLEDQLGDDLFFECYRCLNSITAVNDQAMDQLTNKLTEEQRRFLPLITQLLVCEDAINKQSMVNM</sequence>
<dbReference type="Proteomes" id="UP000515908">
    <property type="component" value="Chromosome 19"/>
</dbReference>
<gene>
    <name evidence="1" type="ORF">ADEAN_000862800</name>
</gene>
<keyword evidence="2" id="KW-1185">Reference proteome</keyword>